<feature type="region of interest" description="Disordered" evidence="1">
    <location>
        <begin position="51"/>
        <end position="73"/>
    </location>
</feature>
<keyword evidence="4" id="KW-1185">Reference proteome</keyword>
<dbReference type="RefSeq" id="WP_068665572.1">
    <property type="nucleotide sequence ID" value="NZ_LYPB01000071.1"/>
</dbReference>
<keyword evidence="2" id="KW-0812">Transmembrane</keyword>
<dbReference type="OrthoDB" id="2643326at2"/>
<dbReference type="EMBL" id="LYPB01000071">
    <property type="protein sequence ID" value="OAS17634.1"/>
    <property type="molecule type" value="Genomic_DNA"/>
</dbReference>
<evidence type="ECO:0000256" key="1">
    <source>
        <dbReference type="SAM" id="MobiDB-lite"/>
    </source>
</evidence>
<accession>A0A198A842</accession>
<dbReference type="AlphaFoldDB" id="A0A198A842"/>
<feature type="transmembrane region" description="Helical" evidence="2">
    <location>
        <begin position="6"/>
        <end position="24"/>
    </location>
</feature>
<evidence type="ECO:0000313" key="3">
    <source>
        <dbReference type="EMBL" id="OAS17634.1"/>
    </source>
</evidence>
<dbReference type="Proteomes" id="UP000078454">
    <property type="component" value="Unassembled WGS sequence"/>
</dbReference>
<evidence type="ECO:0000313" key="4">
    <source>
        <dbReference type="Proteomes" id="UP000078454"/>
    </source>
</evidence>
<keyword evidence="2" id="KW-1133">Transmembrane helix</keyword>
<name>A0A198A842_9BACL</name>
<comment type="caution">
    <text evidence="3">The sequence shown here is derived from an EMBL/GenBank/DDBJ whole genome shotgun (WGS) entry which is preliminary data.</text>
</comment>
<dbReference type="InterPro" id="IPR025028">
    <property type="entry name" value="DUF3951"/>
</dbReference>
<proteinExistence type="predicted"/>
<evidence type="ECO:0000256" key="2">
    <source>
        <dbReference type="SAM" id="Phobius"/>
    </source>
</evidence>
<sequence length="73" mass="8587">MDISSLTLLGLIFPIFVLIIYIMAKTIIRKQIPDSRYNPFDYITGQSHVEFQEQKEQKEEDDSQGEDKDKHLK</sequence>
<reference evidence="3 4" key="1">
    <citation type="submission" date="2016-05" db="EMBL/GenBank/DDBJ databases">
        <title>Paenibacillus sp. 1ZS3-15 nov., isolated from the rhizosphere soil.</title>
        <authorList>
            <person name="Zhang X.X."/>
            <person name="Zhang J."/>
        </authorList>
    </citation>
    <scope>NUCLEOTIDE SEQUENCE [LARGE SCALE GENOMIC DNA]</scope>
    <source>
        <strain evidence="3 4">1ZS3-15</strain>
    </source>
</reference>
<gene>
    <name evidence="3" type="ORF">A8708_15510</name>
</gene>
<keyword evidence="2" id="KW-0472">Membrane</keyword>
<dbReference type="Pfam" id="PF13131">
    <property type="entry name" value="DUF3951"/>
    <property type="match status" value="1"/>
</dbReference>
<protein>
    <submittedName>
        <fullName evidence="3">DUF3951 domain-containing protein</fullName>
    </submittedName>
</protein>
<organism evidence="3 4">
    <name type="scientific">Paenibacillus oryzisoli</name>
    <dbReference type="NCBI Taxonomy" id="1850517"/>
    <lineage>
        <taxon>Bacteria</taxon>
        <taxon>Bacillati</taxon>
        <taxon>Bacillota</taxon>
        <taxon>Bacilli</taxon>
        <taxon>Bacillales</taxon>
        <taxon>Paenibacillaceae</taxon>
        <taxon>Paenibacillus</taxon>
    </lineage>
</organism>